<reference evidence="2" key="1">
    <citation type="journal article" date="2020" name="mSystems">
        <title>Genome- and Community-Level Interaction Insights into Carbon Utilization and Element Cycling Functions of Hydrothermarchaeota in Hydrothermal Sediment.</title>
        <authorList>
            <person name="Zhou Z."/>
            <person name="Liu Y."/>
            <person name="Xu W."/>
            <person name="Pan J."/>
            <person name="Luo Z.H."/>
            <person name="Li M."/>
        </authorList>
    </citation>
    <scope>NUCLEOTIDE SEQUENCE [LARGE SCALE GENOMIC DNA]</scope>
    <source>
        <strain evidence="2">SpSt-780</strain>
    </source>
</reference>
<gene>
    <name evidence="2" type="ORF">ENV67_05175</name>
</gene>
<protein>
    <recommendedName>
        <fullName evidence="3">V-type proton ATPase subunit E</fullName>
    </recommendedName>
</protein>
<keyword evidence="1" id="KW-0175">Coiled coil</keyword>
<dbReference type="InterPro" id="IPR038495">
    <property type="entry name" value="ATPase_E_C"/>
</dbReference>
<dbReference type="Gene3D" id="3.30.2320.30">
    <property type="entry name" value="ATP synthase, E subunit, C-terminal"/>
    <property type="match status" value="1"/>
</dbReference>
<dbReference type="EMBL" id="DTHG01000065">
    <property type="protein sequence ID" value="HGW91915.1"/>
    <property type="molecule type" value="Genomic_DNA"/>
</dbReference>
<feature type="coiled-coil region" evidence="1">
    <location>
        <begin position="9"/>
        <end position="58"/>
    </location>
</feature>
<proteinExistence type="predicted"/>
<evidence type="ECO:0000256" key="1">
    <source>
        <dbReference type="SAM" id="Coils"/>
    </source>
</evidence>
<dbReference type="Gene3D" id="1.20.5.620">
    <property type="entry name" value="F1F0 ATP synthase subunit B, membrane domain"/>
    <property type="match status" value="1"/>
</dbReference>
<evidence type="ECO:0008006" key="3">
    <source>
        <dbReference type="Google" id="ProtNLM"/>
    </source>
</evidence>
<comment type="caution">
    <text evidence="2">The sequence shown here is derived from an EMBL/GenBank/DDBJ whole genome shotgun (WGS) entry which is preliminary data.</text>
</comment>
<accession>A0A7C4U8H6</accession>
<dbReference type="SUPFAM" id="SSF160527">
    <property type="entry name" value="V-type ATPase subunit E-like"/>
    <property type="match status" value="1"/>
</dbReference>
<dbReference type="AlphaFoldDB" id="A0A7C4U8H6"/>
<organism evidence="2">
    <name type="scientific">candidate division WOR-3 bacterium</name>
    <dbReference type="NCBI Taxonomy" id="2052148"/>
    <lineage>
        <taxon>Bacteria</taxon>
        <taxon>Bacteria division WOR-3</taxon>
    </lineage>
</organism>
<evidence type="ECO:0000313" key="2">
    <source>
        <dbReference type="EMBL" id="HGW91915.1"/>
    </source>
</evidence>
<sequence length="193" mass="22814">MGKVSEKILHDAKKEAEIIIEKAKKEAEKVISNANEKREKMLKDANVKKEKIVKEEKERKKIFEEIEENRLILMKKKEILDAVFENIRKNMLSWSEKKYIDFIMKNITSCINNEKDEIAIGKMHSKSLRKALEKYSKNKGLKFNLLEKDGDFEFGFIVNQKRIQKRFTIDDIIEEIRENKETMIVEEIFGKGS</sequence>
<name>A0A7C4U8H6_UNCW3</name>